<feature type="region of interest" description="Disordered" evidence="1">
    <location>
        <begin position="15"/>
        <end position="34"/>
    </location>
</feature>
<sequence length="98" mass="11415">MQDFGCYAEALHPRPSCGRTETADQKLPRKLQRRRRTSDAAVVLLDGATSVPSFRKMCRNLWVGLTPETREWSEELPEVEQQRRRASESLRNKAWRTN</sequence>
<evidence type="ECO:0000313" key="2">
    <source>
        <dbReference type="EMBL" id="EEQ91419.2"/>
    </source>
</evidence>
<evidence type="ECO:0000313" key="3">
    <source>
        <dbReference type="Proteomes" id="UP000002039"/>
    </source>
</evidence>
<evidence type="ECO:0000256" key="1">
    <source>
        <dbReference type="SAM" id="MobiDB-lite"/>
    </source>
</evidence>
<proteinExistence type="predicted"/>
<reference evidence="3" key="1">
    <citation type="journal article" date="2015" name="PLoS Genet.">
        <title>The dynamic genome and transcriptome of the human fungal pathogen Blastomyces and close relative Emmonsia.</title>
        <authorList>
            <person name="Munoz J.F."/>
            <person name="Gauthier G.M."/>
            <person name="Desjardins C.A."/>
            <person name="Gallo J.E."/>
            <person name="Holder J."/>
            <person name="Sullivan T.D."/>
            <person name="Marty A.J."/>
            <person name="Carmen J.C."/>
            <person name="Chen Z."/>
            <person name="Ding L."/>
            <person name="Gujja S."/>
            <person name="Magrini V."/>
            <person name="Misas E."/>
            <person name="Mitreva M."/>
            <person name="Priest M."/>
            <person name="Saif S."/>
            <person name="Whiston E.A."/>
            <person name="Young S."/>
            <person name="Zeng Q."/>
            <person name="Goldman W.E."/>
            <person name="Mardis E.R."/>
            <person name="Taylor J.W."/>
            <person name="McEwen J.G."/>
            <person name="Clay O.K."/>
            <person name="Klein B.S."/>
            <person name="Cuomo C.A."/>
        </authorList>
    </citation>
    <scope>NUCLEOTIDE SEQUENCE [LARGE SCALE GENOMIC DNA]</scope>
    <source>
        <strain evidence="3">ER-3 / ATCC MYA-2586</strain>
    </source>
</reference>
<keyword evidence="3" id="KW-1185">Reference proteome</keyword>
<organism evidence="2 3">
    <name type="scientific">Ajellomyces dermatitidis (strain ER-3 / ATCC MYA-2586)</name>
    <name type="common">Blastomyces dermatitidis</name>
    <dbReference type="NCBI Taxonomy" id="559297"/>
    <lineage>
        <taxon>Eukaryota</taxon>
        <taxon>Fungi</taxon>
        <taxon>Dikarya</taxon>
        <taxon>Ascomycota</taxon>
        <taxon>Pezizomycotina</taxon>
        <taxon>Eurotiomycetes</taxon>
        <taxon>Eurotiomycetidae</taxon>
        <taxon>Onygenales</taxon>
        <taxon>Ajellomycetaceae</taxon>
        <taxon>Blastomyces</taxon>
    </lineage>
</organism>
<dbReference type="EMBL" id="EQ999979">
    <property type="protein sequence ID" value="EEQ91419.2"/>
    <property type="molecule type" value="Genomic_DNA"/>
</dbReference>
<accession>A0ABP2F448</accession>
<dbReference type="Proteomes" id="UP000002039">
    <property type="component" value="Unassembled WGS sequence"/>
</dbReference>
<feature type="region of interest" description="Disordered" evidence="1">
    <location>
        <begin position="72"/>
        <end position="98"/>
    </location>
</feature>
<dbReference type="RefSeq" id="XP_045277959.1">
    <property type="nucleotide sequence ID" value="XM_045422282.1"/>
</dbReference>
<name>A0ABP2F448_AJEDR</name>
<feature type="compositionally biased region" description="Basic and acidic residues" evidence="1">
    <location>
        <begin position="80"/>
        <end position="91"/>
    </location>
</feature>
<gene>
    <name evidence="2" type="ORF">BDCG_06539</name>
</gene>
<dbReference type="GeneID" id="69028404"/>
<protein>
    <submittedName>
        <fullName evidence="2">Uncharacterized protein</fullName>
    </submittedName>
</protein>